<dbReference type="PANTHER" id="PTHR30580:SF0">
    <property type="entry name" value="PRIMOSOMAL PROTEIN N"/>
    <property type="match status" value="1"/>
</dbReference>
<evidence type="ECO:0000256" key="2">
    <source>
        <dbReference type="ARBA" id="ARBA00022705"/>
    </source>
</evidence>
<dbReference type="GO" id="GO:0006270">
    <property type="term" value="P:DNA replication initiation"/>
    <property type="evidence" value="ECO:0007669"/>
    <property type="project" value="TreeGrafter"/>
</dbReference>
<comment type="subunit">
    <text evidence="12">Component of the replication restart primosome.</text>
</comment>
<dbReference type="GO" id="GO:0006310">
    <property type="term" value="P:DNA recombination"/>
    <property type="evidence" value="ECO:0007669"/>
    <property type="project" value="InterPro"/>
</dbReference>
<dbReference type="InterPro" id="IPR001650">
    <property type="entry name" value="Helicase_C-like"/>
</dbReference>
<dbReference type="InterPro" id="IPR011545">
    <property type="entry name" value="DEAD/DEAH_box_helicase_dom"/>
</dbReference>
<dbReference type="Pfam" id="PF18074">
    <property type="entry name" value="PriA_C"/>
    <property type="match status" value="1"/>
</dbReference>
<keyword evidence="5 12" id="KW-0378">Hydrolase</keyword>
<sequence length="761" mass="86026">MSPKHQKGLFQLEPEPAPWELAAGADLLAAQVVFNRPLDTVYHYLVPEPLRDMIEPGQRVKVPFGRGNTPTLGYCVGLTSEISTSKRLKSITEVLDRQPLLSQQMLDLTQWIADRYLSSWGQVLESVVPAGVKRQAGTREVVFYRLAPDIADLEALKLPKKQHAVMQVLAESEEALRVDALTEAAECGTSPIDSLRKKRLIVPERRRMNVNQITEMHVEPQADLKLNDEQQSALNHILKTVRAAEYETILLHGVTGSGKTEVYIQAIREIVSYGLQAIVLVPEISLTPQTIRRFRARFDNVAVLHSHLSDADRHWHWQQIAQGEVQVIVGARSAIFAPTPHLGLIIIDEEHESTFKQHSTPRYHAREVARERARREGIPLILGTATPTLESLVRTIEGHDKLIVMKDRVEQRPLPPVTIVDVRNDPLIQRRHSLGRALTNAMQRALDSGGQVILFLNLRGFSPVLWCPKCTGIRCPDCDVTLTWHKDRGRLLCHSCEYEIPPPERCPTCGQPGMRLLGAGTQRLEDEVKSKFPEMRLIRMDSDSMRKPGSHDEALTAFREGKVDILLGTQMIAKGLDFPNVTLVGVIDADSLLHQPDLRAAERTFQLIAQVAGRTGRGEKGGRVLVQTMNPDEPVIQFAAQHDYYKFASYELKQRKMVMAPPYRSMARVILRSLDEEVVAEEAKRVVKFIRSHISEKKLPVRVLGPAPAPITRLRKYFRYHFQMTSDQIQTIQDLWREIVPYMKIATDVELTIDVDPVDLR</sequence>
<dbReference type="NCBIfam" id="TIGR00595">
    <property type="entry name" value="priA"/>
    <property type="match status" value="1"/>
</dbReference>
<evidence type="ECO:0000256" key="9">
    <source>
        <dbReference type="ARBA" id="ARBA00023125"/>
    </source>
</evidence>
<dbReference type="FunFam" id="3.40.1440.60:FF:000001">
    <property type="entry name" value="Primosomal protein N"/>
    <property type="match status" value="1"/>
</dbReference>
<dbReference type="PANTHER" id="PTHR30580">
    <property type="entry name" value="PRIMOSOMAL PROTEIN N"/>
    <property type="match status" value="1"/>
</dbReference>
<dbReference type="SMART" id="SM00490">
    <property type="entry name" value="HELICc"/>
    <property type="match status" value="1"/>
</dbReference>
<comment type="function">
    <text evidence="12">Initiates the restart of stalled replication forks, which reloads the replicative helicase on sites other than the origin of replication. Recognizes and binds to abandoned replication forks and remodels them to uncover a helicase loading site. Promotes assembly of the primosome at these replication forks.</text>
</comment>
<dbReference type="Pfam" id="PF00271">
    <property type="entry name" value="Helicase_C"/>
    <property type="match status" value="1"/>
</dbReference>
<dbReference type="InterPro" id="IPR041236">
    <property type="entry name" value="PriA_C"/>
</dbReference>
<dbReference type="Gene3D" id="3.40.50.300">
    <property type="entry name" value="P-loop containing nucleotide triphosphate hydrolases"/>
    <property type="match status" value="2"/>
</dbReference>
<dbReference type="HAMAP" id="MF_00983">
    <property type="entry name" value="PriA"/>
    <property type="match status" value="1"/>
</dbReference>
<reference evidence="15 16" key="1">
    <citation type="submission" date="2019-02" db="EMBL/GenBank/DDBJ databases">
        <title>Deep-cultivation of Planctomycetes and their phenomic and genomic characterization uncovers novel biology.</title>
        <authorList>
            <person name="Wiegand S."/>
            <person name="Jogler M."/>
            <person name="Boedeker C."/>
            <person name="Pinto D."/>
            <person name="Vollmers J."/>
            <person name="Rivas-Marin E."/>
            <person name="Kohn T."/>
            <person name="Peeters S.H."/>
            <person name="Heuer A."/>
            <person name="Rast P."/>
            <person name="Oberbeckmann S."/>
            <person name="Bunk B."/>
            <person name="Jeske O."/>
            <person name="Meyerdierks A."/>
            <person name="Storesund J.E."/>
            <person name="Kallscheuer N."/>
            <person name="Luecker S."/>
            <person name="Lage O.M."/>
            <person name="Pohl T."/>
            <person name="Merkel B.J."/>
            <person name="Hornburger P."/>
            <person name="Mueller R.-W."/>
            <person name="Bruemmer F."/>
            <person name="Labrenz M."/>
            <person name="Spormann A.M."/>
            <person name="Op den Camp H."/>
            <person name="Overmann J."/>
            <person name="Amann R."/>
            <person name="Jetten M.S.M."/>
            <person name="Mascher T."/>
            <person name="Medema M.H."/>
            <person name="Devos D.P."/>
            <person name="Kaster A.-K."/>
            <person name="Ovreas L."/>
            <person name="Rohde M."/>
            <person name="Galperin M.Y."/>
            <person name="Jogler C."/>
        </authorList>
    </citation>
    <scope>NUCLEOTIDE SEQUENCE [LARGE SCALE GENOMIC DNA]</scope>
    <source>
        <strain evidence="15 16">Mal48</strain>
    </source>
</reference>
<dbReference type="InterPro" id="IPR042115">
    <property type="entry name" value="PriA_3primeBD_sf"/>
</dbReference>
<dbReference type="InterPro" id="IPR005259">
    <property type="entry name" value="PriA"/>
</dbReference>
<dbReference type="GO" id="GO:0005524">
    <property type="term" value="F:ATP binding"/>
    <property type="evidence" value="ECO:0007669"/>
    <property type="project" value="UniProtKB-UniRule"/>
</dbReference>
<comment type="cofactor">
    <cofactor evidence="12">
        <name>Zn(2+)</name>
        <dbReference type="ChEBI" id="CHEBI:29105"/>
    </cofactor>
    <text evidence="12">Binds 2 zinc ions per subunit.</text>
</comment>
<dbReference type="InterPro" id="IPR041222">
    <property type="entry name" value="PriA_3primeBD"/>
</dbReference>
<dbReference type="GO" id="GO:1990077">
    <property type="term" value="C:primosome complex"/>
    <property type="evidence" value="ECO:0007669"/>
    <property type="project" value="UniProtKB-UniRule"/>
</dbReference>
<organism evidence="15 16">
    <name type="scientific">Thalassoglobus polymorphus</name>
    <dbReference type="NCBI Taxonomy" id="2527994"/>
    <lineage>
        <taxon>Bacteria</taxon>
        <taxon>Pseudomonadati</taxon>
        <taxon>Planctomycetota</taxon>
        <taxon>Planctomycetia</taxon>
        <taxon>Planctomycetales</taxon>
        <taxon>Planctomycetaceae</taxon>
        <taxon>Thalassoglobus</taxon>
    </lineage>
</organism>
<evidence type="ECO:0000256" key="4">
    <source>
        <dbReference type="ARBA" id="ARBA00022741"/>
    </source>
</evidence>
<dbReference type="FunFam" id="3.40.50.300:FF:000489">
    <property type="entry name" value="Primosome assembly protein PriA"/>
    <property type="match status" value="1"/>
</dbReference>
<dbReference type="Pfam" id="PF17764">
    <property type="entry name" value="PriA_3primeBD"/>
    <property type="match status" value="1"/>
</dbReference>
<dbReference type="InterPro" id="IPR014001">
    <property type="entry name" value="Helicase_ATP-bd"/>
</dbReference>
<protein>
    <recommendedName>
        <fullName evidence="12">Replication restart protein PriA</fullName>
    </recommendedName>
    <alternativeName>
        <fullName evidence="12">ATP-dependent DNA helicase PriA</fullName>
        <ecNumber evidence="12">5.6.2.4</ecNumber>
    </alternativeName>
    <alternativeName>
        <fullName evidence="12">DNA 3'-5' helicase PriA</fullName>
    </alternativeName>
</protein>
<keyword evidence="10 12" id="KW-0413">Isomerase</keyword>
<dbReference type="PROSITE" id="PS51194">
    <property type="entry name" value="HELICASE_CTER"/>
    <property type="match status" value="1"/>
</dbReference>
<dbReference type="PROSITE" id="PS51192">
    <property type="entry name" value="HELICASE_ATP_BIND_1"/>
    <property type="match status" value="1"/>
</dbReference>
<evidence type="ECO:0000256" key="7">
    <source>
        <dbReference type="ARBA" id="ARBA00022833"/>
    </source>
</evidence>
<keyword evidence="3 12" id="KW-0479">Metal-binding</keyword>
<dbReference type="Pfam" id="PF00270">
    <property type="entry name" value="DEAD"/>
    <property type="match status" value="1"/>
</dbReference>
<dbReference type="RefSeq" id="WP_145202634.1">
    <property type="nucleotide sequence ID" value="NZ_CP036267.1"/>
</dbReference>
<evidence type="ECO:0000256" key="12">
    <source>
        <dbReference type="HAMAP-Rule" id="MF_00983"/>
    </source>
</evidence>
<dbReference type="KEGG" id="tpol:Mal48_38030"/>
<dbReference type="InterPro" id="IPR040498">
    <property type="entry name" value="PriA_CRR"/>
</dbReference>
<feature type="domain" description="Helicase ATP-binding" evidence="13">
    <location>
        <begin position="240"/>
        <end position="405"/>
    </location>
</feature>
<feature type="binding site" evidence="12">
    <location>
        <position position="509"/>
    </location>
    <ligand>
        <name>Zn(2+)</name>
        <dbReference type="ChEBI" id="CHEBI:29105"/>
        <label>1</label>
    </ligand>
</feature>
<name>A0A517QSF5_9PLAN</name>
<feature type="domain" description="Helicase C-terminal" evidence="14">
    <location>
        <begin position="501"/>
        <end position="658"/>
    </location>
</feature>
<evidence type="ECO:0000313" key="16">
    <source>
        <dbReference type="Proteomes" id="UP000315724"/>
    </source>
</evidence>
<dbReference type="SMART" id="SM00487">
    <property type="entry name" value="DEXDc"/>
    <property type="match status" value="1"/>
</dbReference>
<evidence type="ECO:0000256" key="11">
    <source>
        <dbReference type="ARBA" id="ARBA00048988"/>
    </source>
</evidence>
<dbReference type="AlphaFoldDB" id="A0A517QSF5"/>
<feature type="binding site" evidence="12">
    <location>
        <position position="496"/>
    </location>
    <ligand>
        <name>Zn(2+)</name>
        <dbReference type="ChEBI" id="CHEBI:29105"/>
        <label>2</label>
    </ligand>
</feature>
<comment type="similarity">
    <text evidence="12">Belongs to the helicase family. PriA subfamily.</text>
</comment>
<keyword evidence="1 12" id="KW-0639">Primosome</keyword>
<dbReference type="Gene3D" id="3.40.1440.60">
    <property type="entry name" value="PriA, 3(prime) DNA-binding domain"/>
    <property type="match status" value="1"/>
</dbReference>
<evidence type="ECO:0000256" key="5">
    <source>
        <dbReference type="ARBA" id="ARBA00022801"/>
    </source>
</evidence>
<feature type="binding site" evidence="12">
    <location>
        <position position="478"/>
    </location>
    <ligand>
        <name>Zn(2+)</name>
        <dbReference type="ChEBI" id="CHEBI:29105"/>
        <label>2</label>
    </ligand>
</feature>
<keyword evidence="2 12" id="KW-0235">DNA replication</keyword>
<feature type="binding site" evidence="12">
    <location>
        <position position="506"/>
    </location>
    <ligand>
        <name>Zn(2+)</name>
        <dbReference type="ChEBI" id="CHEBI:29105"/>
        <label>1</label>
    </ligand>
</feature>
<keyword evidence="16" id="KW-1185">Reference proteome</keyword>
<dbReference type="Proteomes" id="UP000315724">
    <property type="component" value="Chromosome"/>
</dbReference>
<evidence type="ECO:0000256" key="6">
    <source>
        <dbReference type="ARBA" id="ARBA00022806"/>
    </source>
</evidence>
<keyword evidence="7 12" id="KW-0862">Zinc</keyword>
<keyword evidence="8 12" id="KW-0067">ATP-binding</keyword>
<feature type="binding site" evidence="12">
    <location>
        <position position="470"/>
    </location>
    <ligand>
        <name>Zn(2+)</name>
        <dbReference type="ChEBI" id="CHEBI:29105"/>
        <label>1</label>
    </ligand>
</feature>
<dbReference type="Pfam" id="PF18319">
    <property type="entry name" value="Zn_ribbon_PriA"/>
    <property type="match status" value="1"/>
</dbReference>
<dbReference type="GO" id="GO:0008270">
    <property type="term" value="F:zinc ion binding"/>
    <property type="evidence" value="ECO:0007669"/>
    <property type="project" value="UniProtKB-UniRule"/>
</dbReference>
<dbReference type="CDD" id="cd18804">
    <property type="entry name" value="SF2_C_priA"/>
    <property type="match status" value="1"/>
</dbReference>
<comment type="catalytic activity">
    <reaction evidence="11 12">
        <text>ATP + H2O = ADP + phosphate + H(+)</text>
        <dbReference type="Rhea" id="RHEA:13065"/>
        <dbReference type="ChEBI" id="CHEBI:15377"/>
        <dbReference type="ChEBI" id="CHEBI:15378"/>
        <dbReference type="ChEBI" id="CHEBI:30616"/>
        <dbReference type="ChEBI" id="CHEBI:43474"/>
        <dbReference type="ChEBI" id="CHEBI:456216"/>
        <dbReference type="EC" id="5.6.2.4"/>
    </reaction>
</comment>
<dbReference type="GO" id="GO:0006302">
    <property type="term" value="P:double-strand break repair"/>
    <property type="evidence" value="ECO:0007669"/>
    <property type="project" value="InterPro"/>
</dbReference>
<feature type="binding site" evidence="12">
    <location>
        <position position="475"/>
    </location>
    <ligand>
        <name>Zn(2+)</name>
        <dbReference type="ChEBI" id="CHEBI:29105"/>
        <label>2</label>
    </ligand>
</feature>
<keyword evidence="9 12" id="KW-0238">DNA-binding</keyword>
<dbReference type="GO" id="GO:0016887">
    <property type="term" value="F:ATP hydrolysis activity"/>
    <property type="evidence" value="ECO:0007669"/>
    <property type="project" value="RHEA"/>
</dbReference>
<dbReference type="InterPro" id="IPR027417">
    <property type="entry name" value="P-loop_NTPase"/>
</dbReference>
<dbReference type="EC" id="5.6.2.4" evidence="12"/>
<dbReference type="EMBL" id="CP036267">
    <property type="protein sequence ID" value="QDT34541.1"/>
    <property type="molecule type" value="Genomic_DNA"/>
</dbReference>
<feature type="binding site" evidence="12">
    <location>
        <position position="493"/>
    </location>
    <ligand>
        <name>Zn(2+)</name>
        <dbReference type="ChEBI" id="CHEBI:29105"/>
        <label>2</label>
    </ligand>
</feature>
<evidence type="ECO:0000256" key="8">
    <source>
        <dbReference type="ARBA" id="ARBA00022840"/>
    </source>
</evidence>
<evidence type="ECO:0000313" key="15">
    <source>
        <dbReference type="EMBL" id="QDT34541.1"/>
    </source>
</evidence>
<dbReference type="OrthoDB" id="9759544at2"/>
<evidence type="ECO:0000256" key="3">
    <source>
        <dbReference type="ARBA" id="ARBA00022723"/>
    </source>
</evidence>
<evidence type="ECO:0000259" key="14">
    <source>
        <dbReference type="PROSITE" id="PS51194"/>
    </source>
</evidence>
<accession>A0A517QSF5</accession>
<dbReference type="GO" id="GO:0003677">
    <property type="term" value="F:DNA binding"/>
    <property type="evidence" value="ECO:0007669"/>
    <property type="project" value="UniProtKB-UniRule"/>
</dbReference>
<dbReference type="GO" id="GO:0006269">
    <property type="term" value="P:DNA replication, synthesis of primer"/>
    <property type="evidence" value="ECO:0007669"/>
    <property type="project" value="UniProtKB-KW"/>
</dbReference>
<proteinExistence type="inferred from homology"/>
<dbReference type="SUPFAM" id="SSF52540">
    <property type="entry name" value="P-loop containing nucleoside triphosphate hydrolases"/>
    <property type="match status" value="2"/>
</dbReference>
<evidence type="ECO:0000256" key="10">
    <source>
        <dbReference type="ARBA" id="ARBA00023235"/>
    </source>
</evidence>
<comment type="catalytic activity">
    <reaction evidence="12">
        <text>Couples ATP hydrolysis with the unwinding of duplex DNA by translocating in the 3'-5' direction.</text>
        <dbReference type="EC" id="5.6.2.4"/>
    </reaction>
</comment>
<keyword evidence="6 12" id="KW-0347">Helicase</keyword>
<keyword evidence="4 12" id="KW-0547">Nucleotide-binding</keyword>
<evidence type="ECO:0000259" key="13">
    <source>
        <dbReference type="PROSITE" id="PS51192"/>
    </source>
</evidence>
<gene>
    <name evidence="12 15" type="primary">priA</name>
    <name evidence="15" type="ORF">Mal48_38030</name>
</gene>
<evidence type="ECO:0000256" key="1">
    <source>
        <dbReference type="ARBA" id="ARBA00022515"/>
    </source>
</evidence>
<feature type="binding site" evidence="12">
    <location>
        <position position="467"/>
    </location>
    <ligand>
        <name>Zn(2+)</name>
        <dbReference type="ChEBI" id="CHEBI:29105"/>
        <label>1</label>
    </ligand>
</feature>
<dbReference type="CDD" id="cd17929">
    <property type="entry name" value="DEXHc_priA"/>
    <property type="match status" value="1"/>
</dbReference>
<dbReference type="GO" id="GO:0043138">
    <property type="term" value="F:3'-5' DNA helicase activity"/>
    <property type="evidence" value="ECO:0007669"/>
    <property type="project" value="UniProtKB-EC"/>
</dbReference>